<dbReference type="AlphaFoldDB" id="A0A1J4KMH4"/>
<evidence type="ECO:0000256" key="1">
    <source>
        <dbReference type="SAM" id="MobiDB-lite"/>
    </source>
</evidence>
<dbReference type="EMBL" id="MLAK01000561">
    <property type="protein sequence ID" value="OHT12505.1"/>
    <property type="molecule type" value="Genomic_DNA"/>
</dbReference>
<accession>A0A1J4KMH4</accession>
<feature type="region of interest" description="Disordered" evidence="1">
    <location>
        <begin position="1"/>
        <end position="35"/>
    </location>
</feature>
<feature type="compositionally biased region" description="Basic residues" evidence="1">
    <location>
        <begin position="13"/>
        <end position="35"/>
    </location>
</feature>
<feature type="region of interest" description="Disordered" evidence="1">
    <location>
        <begin position="72"/>
        <end position="91"/>
    </location>
</feature>
<dbReference type="RefSeq" id="XP_068365641.1">
    <property type="nucleotide sequence ID" value="XM_068499641.1"/>
</dbReference>
<evidence type="ECO:0000313" key="3">
    <source>
        <dbReference type="Proteomes" id="UP000179807"/>
    </source>
</evidence>
<reference evidence="2" key="1">
    <citation type="submission" date="2016-10" db="EMBL/GenBank/DDBJ databases">
        <authorList>
            <person name="Benchimol M."/>
            <person name="Almeida L.G."/>
            <person name="Vasconcelos A.T."/>
            <person name="Perreira-Neves A."/>
            <person name="Rosa I.A."/>
            <person name="Tasca T."/>
            <person name="Bogo M.R."/>
            <person name="de Souza W."/>
        </authorList>
    </citation>
    <scope>NUCLEOTIDE SEQUENCE [LARGE SCALE GENOMIC DNA]</scope>
    <source>
        <strain evidence="2">K</strain>
    </source>
</reference>
<feature type="compositionally biased region" description="Low complexity" evidence="1">
    <location>
        <begin position="1"/>
        <end position="12"/>
    </location>
</feature>
<dbReference type="OrthoDB" id="10445178at2759"/>
<feature type="compositionally biased region" description="Basic and acidic residues" evidence="1">
    <location>
        <begin position="82"/>
        <end position="91"/>
    </location>
</feature>
<gene>
    <name evidence="2" type="ORF">TRFO_17533</name>
</gene>
<name>A0A1J4KMH4_9EUKA</name>
<sequence>MPQGVAKTNQNKKQQKNNKKTIKAQPKRVWKKRKDPIKAALARKVDAIVMDKALKDPLQGGLRFIKPNEENTKAAKVSTKQLIKDPTKKIK</sequence>
<comment type="caution">
    <text evidence="2">The sequence shown here is derived from an EMBL/GenBank/DDBJ whole genome shotgun (WGS) entry which is preliminary data.</text>
</comment>
<dbReference type="VEuPathDB" id="TrichDB:TRFO_17533"/>
<dbReference type="GeneID" id="94834345"/>
<dbReference type="Proteomes" id="UP000179807">
    <property type="component" value="Unassembled WGS sequence"/>
</dbReference>
<organism evidence="2 3">
    <name type="scientific">Tritrichomonas foetus</name>
    <dbReference type="NCBI Taxonomy" id="1144522"/>
    <lineage>
        <taxon>Eukaryota</taxon>
        <taxon>Metamonada</taxon>
        <taxon>Parabasalia</taxon>
        <taxon>Tritrichomonadida</taxon>
        <taxon>Tritrichomonadidae</taxon>
        <taxon>Tritrichomonas</taxon>
    </lineage>
</organism>
<protein>
    <submittedName>
        <fullName evidence="2">Uncharacterized protein</fullName>
    </submittedName>
</protein>
<evidence type="ECO:0000313" key="2">
    <source>
        <dbReference type="EMBL" id="OHT12505.1"/>
    </source>
</evidence>
<keyword evidence="3" id="KW-1185">Reference proteome</keyword>
<proteinExistence type="predicted"/>